<proteinExistence type="predicted"/>
<reference evidence="1" key="2">
    <citation type="journal article" date="2021" name="Genome Biol. Evol.">
        <title>Developing a high-quality reference genome for a parasitic bivalve with doubly uniparental inheritance (Bivalvia: Unionida).</title>
        <authorList>
            <person name="Smith C.H."/>
        </authorList>
    </citation>
    <scope>NUCLEOTIDE SEQUENCE</scope>
    <source>
        <strain evidence="1">CHS0354</strain>
        <tissue evidence="1">Mantle</tissue>
    </source>
</reference>
<evidence type="ECO:0000313" key="1">
    <source>
        <dbReference type="EMBL" id="KAK3592166.1"/>
    </source>
</evidence>
<reference evidence="1" key="1">
    <citation type="journal article" date="2021" name="Genome Biol. Evol.">
        <title>A High-Quality Reference Genome for a Parasitic Bivalve with Doubly Uniparental Inheritance (Bivalvia: Unionida).</title>
        <authorList>
            <person name="Smith C.H."/>
        </authorList>
    </citation>
    <scope>NUCLEOTIDE SEQUENCE</scope>
    <source>
        <strain evidence="1">CHS0354</strain>
    </source>
</reference>
<sequence length="105" mass="12127">MYPPLQQELYNILHLKIEDHTRLNIESSYKPSEVEKMNLCFPLPVAKKTKSRKELEERMRLEGMTKGCIWTAKPPPLQENILSVPVAQVQNGVMEKVQAALLLKR</sequence>
<keyword evidence="2" id="KW-1185">Reference proteome</keyword>
<accession>A0AAE0SI77</accession>
<name>A0AAE0SI77_9BIVA</name>
<evidence type="ECO:0000313" key="2">
    <source>
        <dbReference type="Proteomes" id="UP001195483"/>
    </source>
</evidence>
<dbReference type="Proteomes" id="UP001195483">
    <property type="component" value="Unassembled WGS sequence"/>
</dbReference>
<protein>
    <submittedName>
        <fullName evidence="1">Uncharacterized protein</fullName>
    </submittedName>
</protein>
<gene>
    <name evidence="1" type="ORF">CHS0354_019457</name>
</gene>
<comment type="caution">
    <text evidence="1">The sequence shown here is derived from an EMBL/GenBank/DDBJ whole genome shotgun (WGS) entry which is preliminary data.</text>
</comment>
<dbReference type="AlphaFoldDB" id="A0AAE0SI77"/>
<reference evidence="1" key="3">
    <citation type="submission" date="2023-05" db="EMBL/GenBank/DDBJ databases">
        <authorList>
            <person name="Smith C.H."/>
        </authorList>
    </citation>
    <scope>NUCLEOTIDE SEQUENCE</scope>
    <source>
        <strain evidence="1">CHS0354</strain>
        <tissue evidence="1">Mantle</tissue>
    </source>
</reference>
<organism evidence="1 2">
    <name type="scientific">Potamilus streckersoni</name>
    <dbReference type="NCBI Taxonomy" id="2493646"/>
    <lineage>
        <taxon>Eukaryota</taxon>
        <taxon>Metazoa</taxon>
        <taxon>Spiralia</taxon>
        <taxon>Lophotrochozoa</taxon>
        <taxon>Mollusca</taxon>
        <taxon>Bivalvia</taxon>
        <taxon>Autobranchia</taxon>
        <taxon>Heteroconchia</taxon>
        <taxon>Palaeoheterodonta</taxon>
        <taxon>Unionida</taxon>
        <taxon>Unionoidea</taxon>
        <taxon>Unionidae</taxon>
        <taxon>Ambleminae</taxon>
        <taxon>Lampsilini</taxon>
        <taxon>Potamilus</taxon>
    </lineage>
</organism>
<dbReference type="EMBL" id="JAEAOA010001195">
    <property type="protein sequence ID" value="KAK3592166.1"/>
    <property type="molecule type" value="Genomic_DNA"/>
</dbReference>